<keyword evidence="2" id="KW-1185">Reference proteome</keyword>
<dbReference type="NCBIfam" id="TIGR01549">
    <property type="entry name" value="HAD-SF-IA-v1"/>
    <property type="match status" value="1"/>
</dbReference>
<dbReference type="InterPro" id="IPR036412">
    <property type="entry name" value="HAD-like_sf"/>
</dbReference>
<dbReference type="Gene3D" id="1.10.150.240">
    <property type="entry name" value="Putative phosphatase, domain 2"/>
    <property type="match status" value="1"/>
</dbReference>
<dbReference type="SFLD" id="SFLDG01129">
    <property type="entry name" value="C1.5:_HAD__Beta-PGM__Phosphata"/>
    <property type="match status" value="1"/>
</dbReference>
<dbReference type="EMBL" id="MQUA01000013">
    <property type="protein sequence ID" value="PQB06162.1"/>
    <property type="molecule type" value="Genomic_DNA"/>
</dbReference>
<dbReference type="Proteomes" id="UP000239522">
    <property type="component" value="Unassembled WGS sequence"/>
</dbReference>
<dbReference type="Gene3D" id="3.40.50.1000">
    <property type="entry name" value="HAD superfamily/HAD-like"/>
    <property type="match status" value="1"/>
</dbReference>
<gene>
    <name evidence="1" type="ORF">BST83_02410</name>
</gene>
<dbReference type="PANTHER" id="PTHR47478:SF1">
    <property type="entry name" value="PYRIMIDINE 5'-NUCLEOTIDASE YJJG"/>
    <property type="match status" value="1"/>
</dbReference>
<protein>
    <submittedName>
        <fullName evidence="1">Noncanonical pyrimidine nucleotidase, YjjG family</fullName>
    </submittedName>
</protein>
<dbReference type="InterPro" id="IPR023214">
    <property type="entry name" value="HAD_sf"/>
</dbReference>
<reference evidence="1 2" key="1">
    <citation type="submission" date="2016-11" db="EMBL/GenBank/DDBJ databases">
        <title>Trade-off between light-utilization and light-protection in marine flavobacteria.</title>
        <authorList>
            <person name="Kumagai Y."/>
        </authorList>
    </citation>
    <scope>NUCLEOTIDE SEQUENCE [LARGE SCALE GENOMIC DNA]</scope>
    <source>
        <strain evidence="1 2">ATCC 700397</strain>
    </source>
</reference>
<dbReference type="PANTHER" id="PTHR47478">
    <property type="match status" value="1"/>
</dbReference>
<dbReference type="OrthoDB" id="9802350at2"/>
<proteinExistence type="predicted"/>
<dbReference type="AlphaFoldDB" id="A0A2S7KU44"/>
<dbReference type="NCBIfam" id="TIGR02254">
    <property type="entry name" value="YjjG_YfnB"/>
    <property type="match status" value="1"/>
</dbReference>
<accession>A0A2S7KU44</accession>
<dbReference type="SUPFAM" id="SSF56784">
    <property type="entry name" value="HAD-like"/>
    <property type="match status" value="1"/>
</dbReference>
<dbReference type="InterPro" id="IPR006439">
    <property type="entry name" value="HAD-SF_hydro_IA"/>
</dbReference>
<sequence>MEMKHIQHVFFDLDHTLWDFEKNSDLAFKKVFDKQNITIDLNSFLDIYRPLNHQYWKLYREEKVTKEELRYQRLKRTFDAVNYVITDELIDVIAIEYVDFMPDFNHLFEHTFEVLDYLKEKYQLHIITNGFEEIQTKKMQSSNILHYFKKVITSDSVGVKKPNPKVFNFALEVANAKKENSIMIGDNIEADIQGALDAGMHAIHFNFVGEEVNNPSFPSIKSLLELKQYL</sequence>
<dbReference type="InterPro" id="IPR052550">
    <property type="entry name" value="Pyrimidine_5'-ntase_YjjG"/>
</dbReference>
<name>A0A2S7KU44_9FLAO</name>
<organism evidence="1 2">
    <name type="scientific">Polaribacter filamentus</name>
    <dbReference type="NCBI Taxonomy" id="53483"/>
    <lineage>
        <taxon>Bacteria</taxon>
        <taxon>Pseudomonadati</taxon>
        <taxon>Bacteroidota</taxon>
        <taxon>Flavobacteriia</taxon>
        <taxon>Flavobacteriales</taxon>
        <taxon>Flavobacteriaceae</taxon>
    </lineage>
</organism>
<dbReference type="InterPro" id="IPR011951">
    <property type="entry name" value="HAD-SF_hydro_IA_YjjG/PynA"/>
</dbReference>
<dbReference type="InterPro" id="IPR023198">
    <property type="entry name" value="PGP-like_dom2"/>
</dbReference>
<dbReference type="SFLD" id="SFLDG01135">
    <property type="entry name" value="C1.5.6:_HAD__Beta-PGM__Phospha"/>
    <property type="match status" value="1"/>
</dbReference>
<evidence type="ECO:0000313" key="2">
    <source>
        <dbReference type="Proteomes" id="UP000239522"/>
    </source>
</evidence>
<dbReference type="Pfam" id="PF00702">
    <property type="entry name" value="Hydrolase"/>
    <property type="match status" value="1"/>
</dbReference>
<dbReference type="SFLD" id="SFLDS00003">
    <property type="entry name" value="Haloacid_Dehalogenase"/>
    <property type="match status" value="1"/>
</dbReference>
<comment type="caution">
    <text evidence="1">The sequence shown here is derived from an EMBL/GenBank/DDBJ whole genome shotgun (WGS) entry which is preliminary data.</text>
</comment>
<dbReference type="GO" id="GO:0008253">
    <property type="term" value="F:5'-nucleotidase activity"/>
    <property type="evidence" value="ECO:0007669"/>
    <property type="project" value="InterPro"/>
</dbReference>
<evidence type="ECO:0000313" key="1">
    <source>
        <dbReference type="EMBL" id="PQB06162.1"/>
    </source>
</evidence>